<protein>
    <submittedName>
        <fullName evidence="1">Uncharacterized protein</fullName>
    </submittedName>
</protein>
<organism evidence="1 2">
    <name type="scientific">Myotis myotis</name>
    <name type="common">Greater mouse-eared bat</name>
    <name type="synonym">Vespertilio myotis</name>
    <dbReference type="NCBI Taxonomy" id="51298"/>
    <lineage>
        <taxon>Eukaryota</taxon>
        <taxon>Metazoa</taxon>
        <taxon>Chordata</taxon>
        <taxon>Craniata</taxon>
        <taxon>Vertebrata</taxon>
        <taxon>Euteleostomi</taxon>
        <taxon>Mammalia</taxon>
        <taxon>Eutheria</taxon>
        <taxon>Laurasiatheria</taxon>
        <taxon>Chiroptera</taxon>
        <taxon>Yangochiroptera</taxon>
        <taxon>Vespertilionidae</taxon>
        <taxon>Myotis</taxon>
    </lineage>
</organism>
<evidence type="ECO:0000313" key="2">
    <source>
        <dbReference type="Proteomes" id="UP000527355"/>
    </source>
</evidence>
<name>A0A7J7UD23_MYOMY</name>
<proteinExistence type="predicted"/>
<sequence length="155" mass="17085">MKGNIWDLYQMRRQASRLACVSGKFSYSQATPLIYCHCQPGSCGCLPLRAPAHNWEDTVCYGLSAQPQVQYPGGKTSFEKVSTLPRVQGIHLGLVQAAAGLVHVLLASMKRSFVISLVVCILRPLELFPKGRVWCVCVCVSLCPQRCSAYGTFLF</sequence>
<dbReference type="AlphaFoldDB" id="A0A7J7UD23"/>
<dbReference type="Proteomes" id="UP000527355">
    <property type="component" value="Unassembled WGS sequence"/>
</dbReference>
<keyword evidence="2" id="KW-1185">Reference proteome</keyword>
<reference evidence="1 2" key="1">
    <citation type="journal article" date="2020" name="Nature">
        <title>Six reference-quality genomes reveal evolution of bat adaptations.</title>
        <authorList>
            <person name="Jebb D."/>
            <person name="Huang Z."/>
            <person name="Pippel M."/>
            <person name="Hughes G.M."/>
            <person name="Lavrichenko K."/>
            <person name="Devanna P."/>
            <person name="Winkler S."/>
            <person name="Jermiin L.S."/>
            <person name="Skirmuntt E.C."/>
            <person name="Katzourakis A."/>
            <person name="Burkitt-Gray L."/>
            <person name="Ray D.A."/>
            <person name="Sullivan K.A.M."/>
            <person name="Roscito J.G."/>
            <person name="Kirilenko B.M."/>
            <person name="Davalos L.M."/>
            <person name="Corthals A.P."/>
            <person name="Power M.L."/>
            <person name="Jones G."/>
            <person name="Ransome R.D."/>
            <person name="Dechmann D.K.N."/>
            <person name="Locatelli A.G."/>
            <person name="Puechmaille S.J."/>
            <person name="Fedrigo O."/>
            <person name="Jarvis E.D."/>
            <person name="Hiller M."/>
            <person name="Vernes S.C."/>
            <person name="Myers E.W."/>
            <person name="Teeling E.C."/>
        </authorList>
    </citation>
    <scope>NUCLEOTIDE SEQUENCE [LARGE SCALE GENOMIC DNA]</scope>
    <source>
        <strain evidence="1">MMyoMyo1</strain>
        <tissue evidence="1">Flight muscle</tissue>
    </source>
</reference>
<dbReference type="EMBL" id="JABWUV010000013">
    <property type="protein sequence ID" value="KAF6310721.1"/>
    <property type="molecule type" value="Genomic_DNA"/>
</dbReference>
<comment type="caution">
    <text evidence="1">The sequence shown here is derived from an EMBL/GenBank/DDBJ whole genome shotgun (WGS) entry which is preliminary data.</text>
</comment>
<evidence type="ECO:0000313" key="1">
    <source>
        <dbReference type="EMBL" id="KAF6310721.1"/>
    </source>
</evidence>
<gene>
    <name evidence="1" type="ORF">mMyoMyo1_008771</name>
</gene>
<accession>A0A7J7UD23</accession>